<dbReference type="InterPro" id="IPR037212">
    <property type="entry name" value="Med7/Med21-like"/>
</dbReference>
<dbReference type="GO" id="GO:0070847">
    <property type="term" value="C:core mediator complex"/>
    <property type="evidence" value="ECO:0007669"/>
    <property type="project" value="TreeGrafter"/>
</dbReference>
<evidence type="ECO:0000256" key="2">
    <source>
        <dbReference type="ARBA" id="ARBA00009994"/>
    </source>
</evidence>
<dbReference type="GO" id="GO:0006357">
    <property type="term" value="P:regulation of transcription by RNA polymerase II"/>
    <property type="evidence" value="ECO:0007669"/>
    <property type="project" value="InterPro"/>
</dbReference>
<evidence type="ECO:0000313" key="11">
    <source>
        <dbReference type="EMBL" id="KLU85872.1"/>
    </source>
</evidence>
<comment type="similarity">
    <text evidence="2 10">Belongs to the Mediator complex subunit 7 family.</text>
</comment>
<evidence type="ECO:0000313" key="13">
    <source>
        <dbReference type="Proteomes" id="UP000011715"/>
    </source>
</evidence>
<evidence type="ECO:0000256" key="10">
    <source>
        <dbReference type="RuleBase" id="RU364060"/>
    </source>
</evidence>
<dbReference type="AlphaFoldDB" id="A0A0C4DXY5"/>
<keyword evidence="7 10" id="KW-0804">Transcription</keyword>
<keyword evidence="5 10" id="KW-0805">Transcription regulation</keyword>
<dbReference type="SUPFAM" id="SSF140718">
    <property type="entry name" value="Mediator hinge subcomplex-like"/>
    <property type="match status" value="1"/>
</dbReference>
<dbReference type="OMA" id="MMQDHLD"/>
<reference evidence="12" key="4">
    <citation type="journal article" date="2015" name="G3 (Bethesda)">
        <title>Genome sequences of three phytopathogenic species of the Magnaporthaceae family of fungi.</title>
        <authorList>
            <person name="Okagaki L.H."/>
            <person name="Nunes C.C."/>
            <person name="Sailsbery J."/>
            <person name="Clay B."/>
            <person name="Brown D."/>
            <person name="John T."/>
            <person name="Oh Y."/>
            <person name="Young N."/>
            <person name="Fitzgerald M."/>
            <person name="Haas B.J."/>
            <person name="Zeng Q."/>
            <person name="Young S."/>
            <person name="Adiconis X."/>
            <person name="Fan L."/>
            <person name="Levin J.Z."/>
            <person name="Mitchell T.K."/>
            <person name="Okubara P.A."/>
            <person name="Farman M.L."/>
            <person name="Kohn L.M."/>
            <person name="Birren B."/>
            <person name="Ma L.-J."/>
            <person name="Dean R.A."/>
        </authorList>
    </citation>
    <scope>NUCLEOTIDE SEQUENCE</scope>
    <source>
        <strain evidence="12">ATCC 64411 / 73-15</strain>
    </source>
</reference>
<dbReference type="PANTHER" id="PTHR21428">
    <property type="entry name" value="MEDIATOR OF RNA POLYMERASE II TRANSCRIPTION SUBUNIT 7"/>
    <property type="match status" value="1"/>
</dbReference>
<dbReference type="EMBL" id="ADBL01001139">
    <property type="status" value="NOT_ANNOTATED_CDS"/>
    <property type="molecule type" value="Genomic_DNA"/>
</dbReference>
<gene>
    <name evidence="11" type="ORF">MAPG_04892</name>
</gene>
<evidence type="ECO:0000256" key="3">
    <source>
        <dbReference type="ARBA" id="ARBA00011837"/>
    </source>
</evidence>
<evidence type="ECO:0000313" key="12">
    <source>
        <dbReference type="EnsemblFungi" id="MAPG_04892T0"/>
    </source>
</evidence>
<dbReference type="EMBL" id="GL876969">
    <property type="protein sequence ID" value="KLU85872.1"/>
    <property type="molecule type" value="Genomic_DNA"/>
</dbReference>
<evidence type="ECO:0000256" key="5">
    <source>
        <dbReference type="ARBA" id="ARBA00023015"/>
    </source>
</evidence>
<accession>A0A0C4DXY5</accession>
<evidence type="ECO:0000256" key="1">
    <source>
        <dbReference type="ARBA" id="ARBA00004123"/>
    </source>
</evidence>
<dbReference type="Proteomes" id="UP000011715">
    <property type="component" value="Unassembled WGS sequence"/>
</dbReference>
<dbReference type="OrthoDB" id="10253553at2759"/>
<reference evidence="13" key="2">
    <citation type="submission" date="2010-05" db="EMBL/GenBank/DDBJ databases">
        <title>The genome sequence of Magnaporthe poae strain ATCC 64411.</title>
        <authorList>
            <person name="Ma L.-J."/>
            <person name="Dead R."/>
            <person name="Young S."/>
            <person name="Zeng Q."/>
            <person name="Koehrsen M."/>
            <person name="Alvarado L."/>
            <person name="Berlin A."/>
            <person name="Chapman S.B."/>
            <person name="Chen Z."/>
            <person name="Freedman E."/>
            <person name="Gellesch M."/>
            <person name="Goldberg J."/>
            <person name="Griggs A."/>
            <person name="Gujja S."/>
            <person name="Heilman E.R."/>
            <person name="Heiman D."/>
            <person name="Hepburn T."/>
            <person name="Howarth C."/>
            <person name="Jen D."/>
            <person name="Larson L."/>
            <person name="Mehta T."/>
            <person name="Neiman D."/>
            <person name="Pearson M."/>
            <person name="Roberts A."/>
            <person name="Saif S."/>
            <person name="Shea T."/>
            <person name="Shenoy N."/>
            <person name="Sisk P."/>
            <person name="Stolte C."/>
            <person name="Sykes S."/>
            <person name="Walk T."/>
            <person name="White J."/>
            <person name="Yandava C."/>
            <person name="Haas B."/>
            <person name="Nusbaum C."/>
            <person name="Birren B."/>
        </authorList>
    </citation>
    <scope>NUCLEOTIDE SEQUENCE [LARGE SCALE GENOMIC DNA]</scope>
    <source>
        <strain evidence="13">ATCC 64411 / 73-15</strain>
    </source>
</reference>
<dbReference type="PANTHER" id="PTHR21428:SF11">
    <property type="entry name" value="MEDIATOR OF RNA POLYMERASE II TRANSCRIPTION SUBUNIT 7"/>
    <property type="match status" value="1"/>
</dbReference>
<dbReference type="InterPro" id="IPR009244">
    <property type="entry name" value="Mediatior_Med7"/>
</dbReference>
<dbReference type="VEuPathDB" id="FungiDB:MAPG_04892"/>
<evidence type="ECO:0000256" key="8">
    <source>
        <dbReference type="ARBA" id="ARBA00023242"/>
    </source>
</evidence>
<comment type="subunit">
    <text evidence="3 10">Component of the Mediator complex.</text>
</comment>
<evidence type="ECO:0000256" key="9">
    <source>
        <dbReference type="ARBA" id="ARBA00025687"/>
    </source>
</evidence>
<dbReference type="eggNOG" id="KOG0570">
    <property type="taxonomic scope" value="Eukaryota"/>
</dbReference>
<dbReference type="EnsemblFungi" id="MAPG_04892T0">
    <property type="protein sequence ID" value="MAPG_04892T0"/>
    <property type="gene ID" value="MAPG_04892"/>
</dbReference>
<evidence type="ECO:0000256" key="7">
    <source>
        <dbReference type="ARBA" id="ARBA00023163"/>
    </source>
</evidence>
<dbReference type="InterPro" id="IPR044888">
    <property type="entry name" value="Mediatior_Med7_sf"/>
</dbReference>
<name>A0A0C4DXY5_MAGP6</name>
<evidence type="ECO:0000256" key="6">
    <source>
        <dbReference type="ARBA" id="ARBA00023159"/>
    </source>
</evidence>
<comment type="function">
    <text evidence="9">Component of the Mediator complex, a coactivator involved in the regulated transcription of nearly all RNA polymerase II-dependent genes. Mediator functions as a bridge to convey information from gene-specific regulatory proteins to the basal RNA polymerase II transcription machinery. Mediator is recruited to promoters by direct interactions with regulatory proteins and serves as a scaffold for the assembly of a functional preinitiation complex with RNA polymerase II and the general transcription factors.</text>
</comment>
<dbReference type="STRING" id="644358.A0A0C4DXY5"/>
<reference evidence="12" key="5">
    <citation type="submission" date="2015-06" db="UniProtKB">
        <authorList>
            <consortium name="EnsemblFungi"/>
        </authorList>
    </citation>
    <scope>IDENTIFICATION</scope>
    <source>
        <strain evidence="12">ATCC 64411</strain>
    </source>
</reference>
<dbReference type="Gene3D" id="6.10.140.200">
    <property type="match status" value="1"/>
</dbReference>
<reference evidence="11" key="3">
    <citation type="submission" date="2011-03" db="EMBL/GenBank/DDBJ databases">
        <title>Annotation of Magnaporthe poae ATCC 64411.</title>
        <authorList>
            <person name="Ma L.-J."/>
            <person name="Dead R."/>
            <person name="Young S.K."/>
            <person name="Zeng Q."/>
            <person name="Gargeya S."/>
            <person name="Fitzgerald M."/>
            <person name="Haas B."/>
            <person name="Abouelleil A."/>
            <person name="Alvarado L."/>
            <person name="Arachchi H.M."/>
            <person name="Berlin A."/>
            <person name="Brown A."/>
            <person name="Chapman S.B."/>
            <person name="Chen Z."/>
            <person name="Dunbar C."/>
            <person name="Freedman E."/>
            <person name="Gearin G."/>
            <person name="Gellesch M."/>
            <person name="Goldberg J."/>
            <person name="Griggs A."/>
            <person name="Gujja S."/>
            <person name="Heiman D."/>
            <person name="Howarth C."/>
            <person name="Larson L."/>
            <person name="Lui A."/>
            <person name="MacDonald P.J.P."/>
            <person name="Mehta T."/>
            <person name="Montmayeur A."/>
            <person name="Murphy C."/>
            <person name="Neiman D."/>
            <person name="Pearson M."/>
            <person name="Priest M."/>
            <person name="Roberts A."/>
            <person name="Saif S."/>
            <person name="Shea T."/>
            <person name="Shenoy N."/>
            <person name="Sisk P."/>
            <person name="Stolte C."/>
            <person name="Sykes S."/>
            <person name="Yandava C."/>
            <person name="Wortman J."/>
            <person name="Nusbaum C."/>
            <person name="Birren B."/>
        </authorList>
    </citation>
    <scope>NUCLEOTIDE SEQUENCE</scope>
    <source>
        <strain evidence="11">ATCC 64411</strain>
    </source>
</reference>
<dbReference type="GO" id="GO:0016592">
    <property type="term" value="C:mediator complex"/>
    <property type="evidence" value="ECO:0007669"/>
    <property type="project" value="InterPro"/>
</dbReference>
<comment type="subcellular location">
    <subcellularLocation>
        <location evidence="1 10">Nucleus</location>
    </subcellularLocation>
</comment>
<dbReference type="Pfam" id="PF05983">
    <property type="entry name" value="Med7"/>
    <property type="match status" value="1"/>
</dbReference>
<keyword evidence="8 10" id="KW-0539">Nucleus</keyword>
<protein>
    <recommendedName>
        <fullName evidence="4 10">Mediator of RNA polymerase II transcription subunit 7</fullName>
    </recommendedName>
</protein>
<proteinExistence type="inferred from homology"/>
<organism evidence="12 13">
    <name type="scientific">Magnaporthiopsis poae (strain ATCC 64411 / 73-15)</name>
    <name type="common">Kentucky bluegrass fungus</name>
    <name type="synonym">Magnaporthe poae</name>
    <dbReference type="NCBI Taxonomy" id="644358"/>
    <lineage>
        <taxon>Eukaryota</taxon>
        <taxon>Fungi</taxon>
        <taxon>Dikarya</taxon>
        <taxon>Ascomycota</taxon>
        <taxon>Pezizomycotina</taxon>
        <taxon>Sordariomycetes</taxon>
        <taxon>Sordariomycetidae</taxon>
        <taxon>Magnaporthales</taxon>
        <taxon>Magnaporthaceae</taxon>
        <taxon>Magnaporthiopsis</taxon>
    </lineage>
</organism>
<keyword evidence="13" id="KW-1185">Reference proteome</keyword>
<dbReference type="Gene3D" id="6.10.140.1520">
    <property type="match status" value="1"/>
</dbReference>
<dbReference type="GO" id="GO:0003712">
    <property type="term" value="F:transcription coregulator activity"/>
    <property type="evidence" value="ECO:0007669"/>
    <property type="project" value="InterPro"/>
</dbReference>
<keyword evidence="6 10" id="KW-0010">Activator</keyword>
<sequence>MEEEATHTTFPPPPPFWRDFTPDRLERISQLRHESSPIRLDDIPQDLVNLQPPPEPADGQWRCFGSLYTLKDELPGLEAQDIQRLIPADDGDRPLVLKRLAKSLLLNFLELVGVLGSNPAEADDKIKDITALLMNVEHAINEYRPHQTREQLIELMQDHLDRTRAETAALRAATDRARRVLEGLGSIEVPAVDEAVVEVVERERGVWAAMDMVGSWA</sequence>
<reference evidence="11" key="1">
    <citation type="submission" date="2010-05" db="EMBL/GenBank/DDBJ databases">
        <title>The Genome Sequence of Magnaporthe poae strain ATCC 64411.</title>
        <authorList>
            <consortium name="The Broad Institute Genome Sequencing Platform"/>
            <consortium name="Broad Institute Genome Sequencing Center for Infectious Disease"/>
            <person name="Ma L.-J."/>
            <person name="Dead R."/>
            <person name="Young S."/>
            <person name="Zeng Q."/>
            <person name="Koehrsen M."/>
            <person name="Alvarado L."/>
            <person name="Berlin A."/>
            <person name="Chapman S.B."/>
            <person name="Chen Z."/>
            <person name="Freedman E."/>
            <person name="Gellesch M."/>
            <person name="Goldberg J."/>
            <person name="Griggs A."/>
            <person name="Gujja S."/>
            <person name="Heilman E.R."/>
            <person name="Heiman D."/>
            <person name="Hepburn T."/>
            <person name="Howarth C."/>
            <person name="Jen D."/>
            <person name="Larson L."/>
            <person name="Mehta T."/>
            <person name="Neiman D."/>
            <person name="Pearson M."/>
            <person name="Roberts A."/>
            <person name="Saif S."/>
            <person name="Shea T."/>
            <person name="Shenoy N."/>
            <person name="Sisk P."/>
            <person name="Stolte C."/>
            <person name="Sykes S."/>
            <person name="Walk T."/>
            <person name="White J."/>
            <person name="Yandava C."/>
            <person name="Haas B."/>
            <person name="Nusbaum C."/>
            <person name="Birren B."/>
        </authorList>
    </citation>
    <scope>NUCLEOTIDE SEQUENCE</scope>
    <source>
        <strain evidence="11">ATCC 64411</strain>
    </source>
</reference>
<evidence type="ECO:0000256" key="4">
    <source>
        <dbReference type="ARBA" id="ARBA00020631"/>
    </source>
</evidence>